<organism evidence="2 3">
    <name type="scientific">Glossina brevipalpis</name>
    <dbReference type="NCBI Taxonomy" id="37001"/>
    <lineage>
        <taxon>Eukaryota</taxon>
        <taxon>Metazoa</taxon>
        <taxon>Ecdysozoa</taxon>
        <taxon>Arthropoda</taxon>
        <taxon>Hexapoda</taxon>
        <taxon>Insecta</taxon>
        <taxon>Pterygota</taxon>
        <taxon>Neoptera</taxon>
        <taxon>Endopterygota</taxon>
        <taxon>Diptera</taxon>
        <taxon>Brachycera</taxon>
        <taxon>Muscomorpha</taxon>
        <taxon>Hippoboscoidea</taxon>
        <taxon>Glossinidae</taxon>
        <taxon>Glossina</taxon>
    </lineage>
</organism>
<dbReference type="AlphaFoldDB" id="A0A1A9W727"/>
<keyword evidence="3" id="KW-1185">Reference proteome</keyword>
<proteinExistence type="predicted"/>
<keyword evidence="1" id="KW-1133">Transmembrane helix</keyword>
<dbReference type="Proteomes" id="UP000091820">
    <property type="component" value="Unassembled WGS sequence"/>
</dbReference>
<protein>
    <submittedName>
        <fullName evidence="2">Uncharacterized protein</fullName>
    </submittedName>
</protein>
<reference evidence="3" key="1">
    <citation type="submission" date="2014-03" db="EMBL/GenBank/DDBJ databases">
        <authorList>
            <person name="Aksoy S."/>
            <person name="Warren W."/>
            <person name="Wilson R.K."/>
        </authorList>
    </citation>
    <scope>NUCLEOTIDE SEQUENCE [LARGE SCALE GENOMIC DNA]</scope>
    <source>
        <strain evidence="3">IAEA</strain>
    </source>
</reference>
<reference evidence="2" key="2">
    <citation type="submission" date="2020-05" db="UniProtKB">
        <authorList>
            <consortium name="EnsemblMetazoa"/>
        </authorList>
    </citation>
    <scope>IDENTIFICATION</scope>
    <source>
        <strain evidence="2">IAEA</strain>
    </source>
</reference>
<evidence type="ECO:0000313" key="3">
    <source>
        <dbReference type="Proteomes" id="UP000091820"/>
    </source>
</evidence>
<dbReference type="EnsemblMetazoa" id="GBRI008499-RA">
    <property type="protein sequence ID" value="GBRI008499-PA"/>
    <property type="gene ID" value="GBRI008499"/>
</dbReference>
<sequence length="88" mass="10200">MVSFKVLKPRKLFYVTFILVFTQLWVNVLCGEKLVMSRTDIISIITKPFFRAIAPWVEHTTVILYVQAFMVHTSKPKSIRICEGASHE</sequence>
<evidence type="ECO:0000256" key="1">
    <source>
        <dbReference type="SAM" id="Phobius"/>
    </source>
</evidence>
<dbReference type="VEuPathDB" id="VectorBase:GBRI008499"/>
<accession>A0A1A9W727</accession>
<keyword evidence="1" id="KW-0472">Membrane</keyword>
<name>A0A1A9W727_9MUSC</name>
<evidence type="ECO:0000313" key="2">
    <source>
        <dbReference type="EnsemblMetazoa" id="GBRI008499-PA"/>
    </source>
</evidence>
<keyword evidence="1" id="KW-0812">Transmembrane</keyword>
<feature type="transmembrane region" description="Helical" evidence="1">
    <location>
        <begin position="12"/>
        <end position="30"/>
    </location>
</feature>